<dbReference type="InterPro" id="IPR037227">
    <property type="entry name" value="EndoU-like"/>
</dbReference>
<comment type="subunit">
    <text evidence="3">Monomer.</text>
</comment>
<evidence type="ECO:0000256" key="6">
    <source>
        <dbReference type="ARBA" id="ARBA00022759"/>
    </source>
</evidence>
<keyword evidence="6" id="KW-0255">Endonuclease</keyword>
<dbReference type="InterPro" id="IPR018998">
    <property type="entry name" value="EndoU_C"/>
</dbReference>
<dbReference type="CDD" id="cd21159">
    <property type="entry name" value="XendoU"/>
    <property type="match status" value="1"/>
</dbReference>
<protein>
    <recommendedName>
        <fullName evidence="11">EndoU domain-containing protein</fullName>
    </recommendedName>
</protein>
<keyword evidence="9" id="KW-0464">Manganese</keyword>
<dbReference type="EMBL" id="FNXT01001263">
    <property type="protein sequence ID" value="SZX76644.1"/>
    <property type="molecule type" value="Genomic_DNA"/>
</dbReference>
<evidence type="ECO:0000259" key="11">
    <source>
        <dbReference type="PROSITE" id="PS51959"/>
    </source>
</evidence>
<keyword evidence="7" id="KW-0378">Hydrolase</keyword>
<keyword evidence="5" id="KW-0479">Metal-binding</keyword>
<evidence type="ECO:0000256" key="10">
    <source>
        <dbReference type="ARBA" id="ARBA00023239"/>
    </source>
</evidence>
<organism evidence="12 13">
    <name type="scientific">Tetradesmus obliquus</name>
    <name type="common">Green alga</name>
    <name type="synonym">Acutodesmus obliquus</name>
    <dbReference type="NCBI Taxonomy" id="3088"/>
    <lineage>
        <taxon>Eukaryota</taxon>
        <taxon>Viridiplantae</taxon>
        <taxon>Chlorophyta</taxon>
        <taxon>core chlorophytes</taxon>
        <taxon>Chlorophyceae</taxon>
        <taxon>CS clade</taxon>
        <taxon>Sphaeropleales</taxon>
        <taxon>Scenedesmaceae</taxon>
        <taxon>Tetradesmus</taxon>
    </lineage>
</organism>
<evidence type="ECO:0000313" key="13">
    <source>
        <dbReference type="Proteomes" id="UP000256970"/>
    </source>
</evidence>
<sequence>MALQPTELELTDLSAAVKKLWELDDNKLEPGKDYDIDVQAGKQMHSVGDAAATRLFAKVSDQVWQRKTFLIFYHLLDNYARVTGTAEEVTARERQEAADFLDAVMDTRPMRYCHALLVAMNLAPADEEGFKRMLHQMWFELYNRDGSRDSSGFEHVFVGEHDTSDAAVSGFHNWVTFWIEERKGALDYRGFLLGRRRQDSAKVDDADRVLSVQFDWQGQRKPVTTLLIGTSPEFELALYTLCFVAGAERNTVVLDDYEVVIRCHRICSKFGDKVGSCFPELVRELDLDQ</sequence>
<dbReference type="GO" id="GO:0003723">
    <property type="term" value="F:RNA binding"/>
    <property type="evidence" value="ECO:0007669"/>
    <property type="project" value="UniProtKB-KW"/>
</dbReference>
<evidence type="ECO:0000256" key="7">
    <source>
        <dbReference type="ARBA" id="ARBA00022801"/>
    </source>
</evidence>
<evidence type="ECO:0000256" key="5">
    <source>
        <dbReference type="ARBA" id="ARBA00022723"/>
    </source>
</evidence>
<evidence type="ECO:0000256" key="9">
    <source>
        <dbReference type="ARBA" id="ARBA00023211"/>
    </source>
</evidence>
<evidence type="ECO:0000313" key="12">
    <source>
        <dbReference type="EMBL" id="SZX76644.1"/>
    </source>
</evidence>
<evidence type="ECO:0000256" key="4">
    <source>
        <dbReference type="ARBA" id="ARBA00022722"/>
    </source>
</evidence>
<dbReference type="SUPFAM" id="SSF142877">
    <property type="entry name" value="EndoU-like"/>
    <property type="match status" value="1"/>
</dbReference>
<dbReference type="PANTHER" id="PTHR12439:SF11">
    <property type="entry name" value="URIDYLATE-SPECIFIC ENDORIBONUCLEASE"/>
    <property type="match status" value="1"/>
</dbReference>
<dbReference type="AlphaFoldDB" id="A0A383WHP3"/>
<gene>
    <name evidence="12" type="ORF">BQ4739_LOCUS17019</name>
</gene>
<feature type="domain" description="EndoU" evidence="11">
    <location>
        <begin position="9"/>
        <end position="283"/>
    </location>
</feature>
<dbReference type="GO" id="GO:0046872">
    <property type="term" value="F:metal ion binding"/>
    <property type="evidence" value="ECO:0007669"/>
    <property type="project" value="UniProtKB-KW"/>
</dbReference>
<dbReference type="Pfam" id="PF09412">
    <property type="entry name" value="XendoU"/>
    <property type="match status" value="1"/>
</dbReference>
<evidence type="ECO:0000256" key="3">
    <source>
        <dbReference type="ARBA" id="ARBA00011245"/>
    </source>
</evidence>
<keyword evidence="13" id="KW-1185">Reference proteome</keyword>
<dbReference type="PANTHER" id="PTHR12439">
    <property type="entry name" value="PLACENTAL PROTEIN 11-RELATED"/>
    <property type="match status" value="1"/>
</dbReference>
<keyword evidence="8" id="KW-0694">RNA-binding</keyword>
<evidence type="ECO:0000256" key="8">
    <source>
        <dbReference type="ARBA" id="ARBA00022884"/>
    </source>
</evidence>
<dbReference type="InterPro" id="IPR039787">
    <property type="entry name" value="ENDOU"/>
</dbReference>
<comment type="cofactor">
    <cofactor evidence="1">
        <name>Mn(2+)</name>
        <dbReference type="ChEBI" id="CHEBI:29035"/>
    </cofactor>
</comment>
<dbReference type="GO" id="GO:0016829">
    <property type="term" value="F:lyase activity"/>
    <property type="evidence" value="ECO:0007669"/>
    <property type="project" value="UniProtKB-KW"/>
</dbReference>
<accession>A0A383WHP3</accession>
<name>A0A383WHP3_TETOB</name>
<keyword evidence="10" id="KW-0456">Lyase</keyword>
<reference evidence="12 13" key="1">
    <citation type="submission" date="2016-10" db="EMBL/GenBank/DDBJ databases">
        <authorList>
            <person name="Cai Z."/>
        </authorList>
    </citation>
    <scope>NUCLEOTIDE SEQUENCE [LARGE SCALE GENOMIC DNA]</scope>
</reference>
<evidence type="ECO:0000256" key="1">
    <source>
        <dbReference type="ARBA" id="ARBA00001936"/>
    </source>
</evidence>
<comment type="similarity">
    <text evidence="2">Belongs to the ENDOU family.</text>
</comment>
<dbReference type="GO" id="GO:0016787">
    <property type="term" value="F:hydrolase activity"/>
    <property type="evidence" value="ECO:0007669"/>
    <property type="project" value="UniProtKB-KW"/>
</dbReference>
<evidence type="ECO:0000256" key="2">
    <source>
        <dbReference type="ARBA" id="ARBA00010168"/>
    </source>
</evidence>
<keyword evidence="4" id="KW-0540">Nuclease</keyword>
<proteinExistence type="inferred from homology"/>
<dbReference type="PROSITE" id="PS51959">
    <property type="entry name" value="ENDOU"/>
    <property type="match status" value="1"/>
</dbReference>
<dbReference type="Proteomes" id="UP000256970">
    <property type="component" value="Unassembled WGS sequence"/>
</dbReference>
<dbReference type="GO" id="GO:0004521">
    <property type="term" value="F:RNA endonuclease activity"/>
    <property type="evidence" value="ECO:0007669"/>
    <property type="project" value="InterPro"/>
</dbReference>